<dbReference type="Proteomes" id="UP000735302">
    <property type="component" value="Unassembled WGS sequence"/>
</dbReference>
<keyword evidence="3" id="KW-0812">Transmembrane</keyword>
<feature type="disulfide bond" evidence="2">
    <location>
        <begin position="46"/>
        <end position="61"/>
    </location>
</feature>
<evidence type="ECO:0008006" key="7">
    <source>
        <dbReference type="Google" id="ProtNLM"/>
    </source>
</evidence>
<dbReference type="AlphaFoldDB" id="A0AAV4CWM8"/>
<dbReference type="InterPro" id="IPR036055">
    <property type="entry name" value="LDL_receptor-like_sf"/>
</dbReference>
<name>A0AAV4CWM8_9GAST</name>
<keyword evidence="6" id="KW-1185">Reference proteome</keyword>
<gene>
    <name evidence="5" type="ORF">PoB_006282400</name>
</gene>
<dbReference type="SUPFAM" id="SSF57424">
    <property type="entry name" value="LDL receptor-like module"/>
    <property type="match status" value="1"/>
</dbReference>
<accession>A0AAV4CWM8</accession>
<sequence>MSGYSGTLLLTILAAMLAAVPACIVGLYECSSYNGRTSCLQQSQICDSTKDCHWNDDEKGCEDIPDISMYCAGASPKDGYYKGRSITCHCYISTSGKHKGEALWLQNDVPVSEPRDKITLRSNESDKNEGYECKGKSGYGKYNAGTALKPKFAYFDQVSPTLSPTLLTICSEVSDSNIMDAPNLVTCKVPKANVNPPPQFSFYSNKTMLGEPRAALETDTDYFQVLQAPGAEKGGIVDVSCHVTNTKFDDLKQEISKSITLRKPPPQPPIIEISGQTFQGTSSINIATLSQNFTGSLTCRVEGGFPEPRIASLSCGDNIGYSEANTGTVRFQNTEVTRAMDQVDCSCLAEHLSGCYDNSETTVKLKVKFLRSEEQKQENGSKITSIILPVVLIVIIAALLIVIVILILRQRKQEGTRAERMQLNDDVKA</sequence>
<organism evidence="5 6">
    <name type="scientific">Plakobranchus ocellatus</name>
    <dbReference type="NCBI Taxonomy" id="259542"/>
    <lineage>
        <taxon>Eukaryota</taxon>
        <taxon>Metazoa</taxon>
        <taxon>Spiralia</taxon>
        <taxon>Lophotrochozoa</taxon>
        <taxon>Mollusca</taxon>
        <taxon>Gastropoda</taxon>
        <taxon>Heterobranchia</taxon>
        <taxon>Euthyneura</taxon>
        <taxon>Panpulmonata</taxon>
        <taxon>Sacoglossa</taxon>
        <taxon>Placobranchoidea</taxon>
        <taxon>Plakobranchidae</taxon>
        <taxon>Plakobranchus</taxon>
    </lineage>
</organism>
<comment type="caution">
    <text evidence="5">The sequence shown here is derived from an EMBL/GenBank/DDBJ whole genome shotgun (WGS) entry which is preliminary data.</text>
</comment>
<dbReference type="InterPro" id="IPR002172">
    <property type="entry name" value="LDrepeatLR_classA_rpt"/>
</dbReference>
<proteinExistence type="predicted"/>
<protein>
    <recommendedName>
        <fullName evidence="7">Ig-like domain-containing protein</fullName>
    </recommendedName>
</protein>
<evidence type="ECO:0000313" key="5">
    <source>
        <dbReference type="EMBL" id="GFO36319.1"/>
    </source>
</evidence>
<evidence type="ECO:0000256" key="4">
    <source>
        <dbReference type="SAM" id="SignalP"/>
    </source>
</evidence>
<evidence type="ECO:0000256" key="3">
    <source>
        <dbReference type="SAM" id="Phobius"/>
    </source>
</evidence>
<evidence type="ECO:0000313" key="6">
    <source>
        <dbReference type="Proteomes" id="UP000735302"/>
    </source>
</evidence>
<dbReference type="PROSITE" id="PS50068">
    <property type="entry name" value="LDLRA_2"/>
    <property type="match status" value="1"/>
</dbReference>
<dbReference type="EMBL" id="BLXT01007048">
    <property type="protein sequence ID" value="GFO36319.1"/>
    <property type="molecule type" value="Genomic_DNA"/>
</dbReference>
<reference evidence="5 6" key="1">
    <citation type="journal article" date="2021" name="Elife">
        <title>Chloroplast acquisition without the gene transfer in kleptoplastic sea slugs, Plakobranchus ocellatus.</title>
        <authorList>
            <person name="Maeda T."/>
            <person name="Takahashi S."/>
            <person name="Yoshida T."/>
            <person name="Shimamura S."/>
            <person name="Takaki Y."/>
            <person name="Nagai Y."/>
            <person name="Toyoda A."/>
            <person name="Suzuki Y."/>
            <person name="Arimoto A."/>
            <person name="Ishii H."/>
            <person name="Satoh N."/>
            <person name="Nishiyama T."/>
            <person name="Hasebe M."/>
            <person name="Maruyama T."/>
            <person name="Minagawa J."/>
            <person name="Obokata J."/>
            <person name="Shigenobu S."/>
        </authorList>
    </citation>
    <scope>NUCLEOTIDE SEQUENCE [LARGE SCALE GENOMIC DNA]</scope>
</reference>
<keyword evidence="4" id="KW-0732">Signal</keyword>
<evidence type="ECO:0000256" key="2">
    <source>
        <dbReference type="PROSITE-ProRule" id="PRU00124"/>
    </source>
</evidence>
<keyword evidence="3" id="KW-1133">Transmembrane helix</keyword>
<keyword evidence="1 2" id="KW-1015">Disulfide bond</keyword>
<feature type="chain" id="PRO_5043416499" description="Ig-like domain-containing protein" evidence="4">
    <location>
        <begin position="23"/>
        <end position="429"/>
    </location>
</feature>
<feature type="transmembrane region" description="Helical" evidence="3">
    <location>
        <begin position="386"/>
        <end position="408"/>
    </location>
</feature>
<comment type="caution">
    <text evidence="2">Lacks conserved residue(s) required for the propagation of feature annotation.</text>
</comment>
<feature type="signal peptide" evidence="4">
    <location>
        <begin position="1"/>
        <end position="22"/>
    </location>
</feature>
<dbReference type="Gene3D" id="4.10.400.10">
    <property type="entry name" value="Low-density Lipoprotein Receptor"/>
    <property type="match status" value="1"/>
</dbReference>
<keyword evidence="3" id="KW-0472">Membrane</keyword>
<dbReference type="SMART" id="SM00192">
    <property type="entry name" value="LDLa"/>
    <property type="match status" value="1"/>
</dbReference>
<evidence type="ECO:0000256" key="1">
    <source>
        <dbReference type="ARBA" id="ARBA00023157"/>
    </source>
</evidence>